<protein>
    <submittedName>
        <fullName evidence="3">CSON011249 protein</fullName>
    </submittedName>
</protein>
<feature type="region of interest" description="Disordered" evidence="2">
    <location>
        <begin position="2991"/>
        <end position="3123"/>
    </location>
</feature>
<feature type="region of interest" description="Disordered" evidence="2">
    <location>
        <begin position="2328"/>
        <end position="2445"/>
    </location>
</feature>
<feature type="compositionally biased region" description="Polar residues" evidence="2">
    <location>
        <begin position="2248"/>
        <end position="2272"/>
    </location>
</feature>
<feature type="compositionally biased region" description="Low complexity" evidence="2">
    <location>
        <begin position="1307"/>
        <end position="1326"/>
    </location>
</feature>
<feature type="compositionally biased region" description="Polar residues" evidence="2">
    <location>
        <begin position="1181"/>
        <end position="1194"/>
    </location>
</feature>
<feature type="region of interest" description="Disordered" evidence="2">
    <location>
        <begin position="1581"/>
        <end position="1617"/>
    </location>
</feature>
<feature type="compositionally biased region" description="Polar residues" evidence="2">
    <location>
        <begin position="2425"/>
        <end position="2434"/>
    </location>
</feature>
<feature type="region of interest" description="Disordered" evidence="2">
    <location>
        <begin position="2142"/>
        <end position="2163"/>
    </location>
</feature>
<feature type="region of interest" description="Disordered" evidence="2">
    <location>
        <begin position="1273"/>
        <end position="1326"/>
    </location>
</feature>
<proteinExistence type="predicted"/>
<sequence length="3123" mass="345267">MENSCKNRSLSPQTSSILNNYKEIIKKLEKNVGSYTEKLELLEKGWISGEWLIEKSSRDALENILAKLLKQTWPIVLLGEWYDVPSEKKSELKQFIQKTINFAVEETPMVLNCKYLLNIFDDPWTIPGLSKILKAHPNLTLDEEKQFHYNEIGPIMTVRLQKLCDTDLEELALNYSNSCLRCIPSSSSDKILNETRILVSDINLALLSSLGKTNEFISKIESWDFDTGFSFVKRYSPKQPFNGSAEIKQLLVNAAAHVASILLTKAVKSPIKNKENCVTYLNILGNWLNLHKHEREFNELVHEILSLAISSQHLYYCAKIIEKGIGDHGRYLAIEVQIRGITQDLNEIEMNKYDGEVTAETVLKLESNLATPYVRLAEMFSDNEHVKRECYLTAFSLRPQKEIFDQVRNNRIIRPDENESMKSRDKISIECKHEVVNETSSVSKVYCKYCGKYRNADDEELTKSCEILLNSETLSNVPQKFHSDLIIIVESPRIKQLSWSMPWYELEMNCQKLMDEEQRLQLTSNQLVNANDQLQFIDLDYSMYRHLPEAEVPGIEKGYEQYLVSSDESEENEIPLKQINVKQESGTQGYSQFFESDDDSDASSEEYTSRRKRVPKRKSGGENKKKPAFRLGRWSRVYIDKTKSNVPPKKRIHQHAKKKFEFDYNGAHARFYIVCRKAQLDIKRQRLRLLQKRNCKYFYNFLEEAKIKKPVSLELAKKHTERLQQLTRFRTPRKKSMQNDEEKKGKRDDKPSSGHNLLFSSGVVARVAGNGCIVAPKQEKAPRPKSIALENVENKPVNIPSSEVLENGPKDGLIKKKRMPRQPKPKLGPDGEPLVPSLLKKPRVAANGEVSIPKPKPIRKPRAKKSDILPPNPEQIPEPVLDASKYEAAEILAQLGSVTNGIDPAALMNHQQLDGQMPCAIQSNHAILKSILTEQNGDREIVNLNNSAVELTPTKLERRGRPKGVKNKPKYDADGNLIPKPLRKSKSNSSDASIRTSVSSNLSQIEIKEEIPEPLRESVIKVVPKLEDNPFNLYDKPVINLPNDVEMTPKIISSIDLTEAEPEIIQKPEYNLVTTVKTEKISDDVHTQTIIDDEGIPIEIIKKTSKKRKINGDLVVGPNGEVMEVKKEISSTANGAKKLVVEGLDGVKKTIDATDKRELALAKRREYSARYRNKKRLEAEQSASTSNPPLNQQKTRVKASKPKTQEKSLPPALMSSDRHSPSMLEVNVPSLPIDSDGKIIPTPSITAENSIDFETLIKCDNLLINRNLIKVQQNGRRSSAAPGSSNRKISNGIPKRITRSKTIDSRSNSPLPNTSNNNNTKNNNLPSHLIQTVNYSFTSHRYNDSGGNGGGLKRKFGNFINYTAGCWPSKTDKLSFNELRSIKDALNESWTDAERVELEQMMSRYFYDVHPISKVKKESQIFEKRNYLKDSGLSDTKNESHTEKNLSKILIRQDYLNKNNAAAEPEIKQEDEFFRDERLVKGAESGRIEFYLNDFLKNGQINENSNKNDKKNYKNRFCKLFKGFERPKIDDSKDKCKEFDEKSDDDVKNYLIATVPGMTDFEFFEMPEQERFSIVEIVHTKSQDSKKETKNDESNTSNASAGSSTVVVTSQSSSNDIKKAPTQVTAHIQRIGHPIQISSGSAIKATTSSEPNNRPKYLLQRTISSQPSVSTSNQVKNQTLINVLSHQVLVPGKNNNSNNTKITVTNGTGVTLTSSGSSMPSNVILNNFKSTPQTPTKIVKSFSQNWTLSPSITTNAGSGPGTLTVSSSQANSQHLLQILNSPPNTRKNLTITTAQVNNKDEANPSQGQGKAGQSANGVVQFICKTDGKMIHLTPINNAVIQQGNTPEGQNIILNSLLKKKDDDAANQDEESTAPRSVYEENYANFIRTGPKTQGQLGQKPIQVVVSGAGGSQILQQIVSGANPGTNQLILQNNKLVATSSLPKFNQVFGKTVTMYQPGTNSVQEIKSPDRKNEKKHIIVQTSSASGTTQNILIHNKSGRAQILQTTKNEGLKLVTSQAQTTPNESPSTMVTPLRISVPLMPRSQQSMIGSTRIVRPIIQLAPNMIKTEQGQNVIVATSQGIRQKLGQGQNIRLENLLLAAQSQGTATSTTTATSTNSGGSKNVDNSTLEQLREFDMVLEQVKERSTSVPSSPQSGPGQSPVRPNQVTVINHVKTSVASSSSQTQRVQEIIYTTAQGASVLQKVNFAFLQQSGGQSANATIKSQNPSLGTPLVVVTNYNQHPTVVSPALSVTSQLSSPTRSVKSLNTKQSTVTIPVKPKTMHSPDSASSSSKTLTPKSSPLPKPIQKPQEDEQTVQRIYDILAEYAEQLRNSPDLNNKPAPRRRSNPPTNPATPSTKKKKSGKKYQGGSDVNSDYEGNFESEDSSLGPGSVSGIPSTPSLNNFSPSEPDITLMDDQSDASTDRFTPKQSQSTQQERSGDGKSAEKSSVAKQLVFSDALGSLTQNNISNAKGVVIKESALNEVIAQAGKLGNNAAVLMPGNYLLPVNLLKSGRQIAILTSANGSKILAALPGTSSNNAQGQMGSPIKEQMTLQELKRLGSDGTGKNSTSTATKNESSQVLCLRTLSNNSSQLILSPNSSGGGSTQKSTETNKSETQNASPSNAGTAIIISSPKGKKRYLINDPELIAKLTKGGELSTADVKKLIELQSTEATNNVVATSMSNSVAGSSSQGFSSQNQSHKGFQLHKHINSNGDLSNSSEIETEHRHNNDTAASQLASQYQGKIILSDRRIVEAIGRNSHNQQAALERELRLQKSLSEECEDLGVDEPEDLFPEAGLLFDSLDPSSQEHGMGIDTPKGDKLTPIFFAEERKKNSPAPIQIKQEDSKTQNDMKIESPENLGSITFNEDSNLGASTEVKTEEVKSKDDLYEFNTDEKSSDENTDTEYNRFLHKKLGRLSQPPMFSYKRKRSLNSTGLSPKTKKEKAMPQKDAENDEITTILDHHSTDADAGSTADEEDIEDVISTNVVQSVGTTLVVSTEKSRHSPHHTRRASTRGHVKKNCPCCKTPKKNSNHIHTHQQIISPEPKRPSPSPVMTRKLRASIGSPSGSSTHSSSSPSTSSSLGGGTNHSDVNANSSATHPEKGARARRSATINNSNKQATSKLSKRR</sequence>
<feature type="compositionally biased region" description="Basic residues" evidence="2">
    <location>
        <begin position="2999"/>
        <end position="3015"/>
    </location>
</feature>
<feature type="compositionally biased region" description="Polar residues" evidence="2">
    <location>
        <begin position="3106"/>
        <end position="3123"/>
    </location>
</feature>
<accession>A0A336M5S8</accession>
<feature type="compositionally biased region" description="Polar residues" evidence="2">
    <location>
        <begin position="2855"/>
        <end position="2869"/>
    </location>
</feature>
<feature type="region of interest" description="Disordered" evidence="2">
    <location>
        <begin position="2248"/>
        <end position="2312"/>
    </location>
</feature>
<name>A0A336M5S8_CULSO</name>
<feature type="compositionally biased region" description="Polar residues" evidence="2">
    <location>
        <begin position="2392"/>
        <end position="2404"/>
    </location>
</feature>
<evidence type="ECO:0000256" key="1">
    <source>
        <dbReference type="SAM" id="Coils"/>
    </source>
</evidence>
<dbReference type="VEuPathDB" id="VectorBase:CSON011249"/>
<feature type="region of interest" description="Disordered" evidence="2">
    <location>
        <begin position="2829"/>
        <end position="2879"/>
    </location>
</feature>
<feature type="compositionally biased region" description="Low complexity" evidence="2">
    <location>
        <begin position="2146"/>
        <end position="2163"/>
    </location>
</feature>
<feature type="region of interest" description="Disordered" evidence="2">
    <location>
        <begin position="2958"/>
        <end position="2977"/>
    </location>
</feature>
<feature type="region of interest" description="Disordered" evidence="2">
    <location>
        <begin position="799"/>
        <end position="874"/>
    </location>
</feature>
<feature type="region of interest" description="Disordered" evidence="2">
    <location>
        <begin position="2705"/>
        <end position="2724"/>
    </location>
</feature>
<feature type="compositionally biased region" description="Basic residues" evidence="2">
    <location>
        <begin position="3022"/>
        <end position="3032"/>
    </location>
</feature>
<feature type="coiled-coil region" evidence="1">
    <location>
        <begin position="18"/>
        <end position="45"/>
    </location>
</feature>
<feature type="region of interest" description="Disordered" evidence="2">
    <location>
        <begin position="590"/>
        <end position="626"/>
    </location>
</feature>
<feature type="compositionally biased region" description="Polar residues" evidence="2">
    <location>
        <begin position="2589"/>
        <end position="2622"/>
    </location>
</feature>
<feature type="compositionally biased region" description="Basic and acidic residues" evidence="2">
    <location>
        <begin position="2838"/>
        <end position="2852"/>
    </location>
</feature>
<feature type="region of interest" description="Disordered" evidence="2">
    <location>
        <begin position="2916"/>
        <end position="2949"/>
    </location>
</feature>
<feature type="compositionally biased region" description="Acidic residues" evidence="2">
    <location>
        <begin position="595"/>
        <end position="604"/>
    </location>
</feature>
<evidence type="ECO:0000256" key="2">
    <source>
        <dbReference type="SAM" id="MobiDB-lite"/>
    </source>
</evidence>
<feature type="compositionally biased region" description="Low complexity" evidence="2">
    <location>
        <begin position="2282"/>
        <end position="2297"/>
    </location>
</feature>
<feature type="compositionally biased region" description="Basic residues" evidence="2">
    <location>
        <begin position="815"/>
        <end position="824"/>
    </location>
</feature>
<reference evidence="3" key="1">
    <citation type="submission" date="2018-07" db="EMBL/GenBank/DDBJ databases">
        <authorList>
            <person name="Quirk P.G."/>
            <person name="Krulwich T.A."/>
        </authorList>
    </citation>
    <scope>NUCLEOTIDE SEQUENCE</scope>
</reference>
<feature type="region of interest" description="Disordered" evidence="2">
    <location>
        <begin position="2589"/>
        <end position="2625"/>
    </location>
</feature>
<feature type="compositionally biased region" description="Polar residues" evidence="2">
    <location>
        <begin position="1273"/>
        <end position="1289"/>
    </location>
</feature>
<feature type="compositionally biased region" description="Basic residues" evidence="2">
    <location>
        <begin position="958"/>
        <end position="968"/>
    </location>
</feature>
<feature type="region of interest" description="Disordered" evidence="2">
    <location>
        <begin position="1172"/>
        <end position="1222"/>
    </location>
</feature>
<feature type="compositionally biased region" description="Basic and acidic residues" evidence="2">
    <location>
        <begin position="737"/>
        <end position="752"/>
    </location>
</feature>
<dbReference type="EMBL" id="UFQT01000484">
    <property type="protein sequence ID" value="SSX24701.1"/>
    <property type="molecule type" value="Genomic_DNA"/>
</dbReference>
<feature type="compositionally biased region" description="Basic and acidic residues" evidence="2">
    <location>
        <begin position="1581"/>
        <end position="1593"/>
    </location>
</feature>
<feature type="region of interest" description="Disordered" evidence="2">
    <location>
        <begin position="2556"/>
        <end position="2575"/>
    </location>
</feature>
<feature type="region of interest" description="Disordered" evidence="2">
    <location>
        <begin position="724"/>
        <end position="756"/>
    </location>
</feature>
<feature type="compositionally biased region" description="Low complexity" evidence="2">
    <location>
        <begin position="3057"/>
        <end position="3077"/>
    </location>
</feature>
<feature type="region of interest" description="Disordered" evidence="2">
    <location>
        <begin position="954"/>
        <end position="997"/>
    </location>
</feature>
<feature type="compositionally biased region" description="Polar residues" evidence="2">
    <location>
        <begin position="987"/>
        <end position="997"/>
    </location>
</feature>
<organism evidence="3">
    <name type="scientific">Culicoides sonorensis</name>
    <name type="common">Biting midge</name>
    <dbReference type="NCBI Taxonomy" id="179676"/>
    <lineage>
        <taxon>Eukaryota</taxon>
        <taxon>Metazoa</taxon>
        <taxon>Ecdysozoa</taxon>
        <taxon>Arthropoda</taxon>
        <taxon>Hexapoda</taxon>
        <taxon>Insecta</taxon>
        <taxon>Pterygota</taxon>
        <taxon>Neoptera</taxon>
        <taxon>Endopterygota</taxon>
        <taxon>Diptera</taxon>
        <taxon>Nematocera</taxon>
        <taxon>Chironomoidea</taxon>
        <taxon>Ceratopogonidae</taxon>
        <taxon>Ceratopogoninae</taxon>
        <taxon>Culicoides</taxon>
        <taxon>Monoculicoides</taxon>
    </lineage>
</organism>
<evidence type="ECO:0000313" key="3">
    <source>
        <dbReference type="EMBL" id="SSX24701.1"/>
    </source>
</evidence>
<gene>
    <name evidence="3" type="primary">CSON011249</name>
</gene>
<feature type="compositionally biased region" description="Polar residues" evidence="2">
    <location>
        <begin position="2561"/>
        <end position="2575"/>
    </location>
</feature>
<feature type="compositionally biased region" description="Polar residues" evidence="2">
    <location>
        <begin position="2707"/>
        <end position="2717"/>
    </location>
</feature>
<keyword evidence="1" id="KW-0175">Coiled coil</keyword>
<dbReference type="OMA" id="EFCESER"/>
<feature type="compositionally biased region" description="Low complexity" evidence="2">
    <location>
        <begin position="1594"/>
        <end position="1615"/>
    </location>
</feature>